<organism evidence="9 10">
    <name type="scientific">Neonectria punicea</name>
    <dbReference type="NCBI Taxonomy" id="979145"/>
    <lineage>
        <taxon>Eukaryota</taxon>
        <taxon>Fungi</taxon>
        <taxon>Dikarya</taxon>
        <taxon>Ascomycota</taxon>
        <taxon>Pezizomycotina</taxon>
        <taxon>Sordariomycetes</taxon>
        <taxon>Hypocreomycetidae</taxon>
        <taxon>Hypocreales</taxon>
        <taxon>Nectriaceae</taxon>
        <taxon>Neonectria</taxon>
    </lineage>
</organism>
<reference evidence="9 10" key="1">
    <citation type="journal article" date="2025" name="Microbiol. Resour. Announc.">
        <title>Draft genome sequences for Neonectria magnoliae and Neonectria punicea, canker pathogens of Liriodendron tulipifera and Acer saccharum in West Virginia.</title>
        <authorList>
            <person name="Petronek H.M."/>
            <person name="Kasson M.T."/>
            <person name="Metheny A.M."/>
            <person name="Stauder C.M."/>
            <person name="Lovett B."/>
            <person name="Lynch S.C."/>
            <person name="Garnas J.R."/>
            <person name="Kasson L.R."/>
            <person name="Stajich J.E."/>
        </authorList>
    </citation>
    <scope>NUCLEOTIDE SEQUENCE [LARGE SCALE GENOMIC DNA]</scope>
    <source>
        <strain evidence="9 10">NRRL 64653</strain>
    </source>
</reference>
<dbReference type="InterPro" id="IPR036396">
    <property type="entry name" value="Cyt_P450_sf"/>
</dbReference>
<dbReference type="PROSITE" id="PS00086">
    <property type="entry name" value="CYTOCHROME_P450"/>
    <property type="match status" value="1"/>
</dbReference>
<evidence type="ECO:0000256" key="6">
    <source>
        <dbReference type="ARBA" id="ARBA00023004"/>
    </source>
</evidence>
<gene>
    <name evidence="9" type="primary">CLM2</name>
    <name evidence="9" type="ORF">QQX98_010151</name>
</gene>
<keyword evidence="10" id="KW-1185">Reference proteome</keyword>
<evidence type="ECO:0000256" key="2">
    <source>
        <dbReference type="ARBA" id="ARBA00010617"/>
    </source>
</evidence>
<evidence type="ECO:0000256" key="3">
    <source>
        <dbReference type="ARBA" id="ARBA00022617"/>
    </source>
</evidence>
<evidence type="ECO:0000256" key="5">
    <source>
        <dbReference type="ARBA" id="ARBA00023002"/>
    </source>
</evidence>
<dbReference type="EMBL" id="JAZAVJ010000216">
    <property type="protein sequence ID" value="KAK7404065.1"/>
    <property type="molecule type" value="Genomic_DNA"/>
</dbReference>
<comment type="cofactor">
    <cofactor evidence="1">
        <name>heme</name>
        <dbReference type="ChEBI" id="CHEBI:30413"/>
    </cofactor>
</comment>
<dbReference type="Proteomes" id="UP001498476">
    <property type="component" value="Unassembled WGS sequence"/>
</dbReference>
<evidence type="ECO:0000313" key="9">
    <source>
        <dbReference type="EMBL" id="KAK7404065.1"/>
    </source>
</evidence>
<keyword evidence="7 8" id="KW-0503">Monooxygenase</keyword>
<evidence type="ECO:0000256" key="8">
    <source>
        <dbReference type="RuleBase" id="RU000461"/>
    </source>
</evidence>
<accession>A0ABR1GQ76</accession>
<dbReference type="PANTHER" id="PTHR46300:SF7">
    <property type="entry name" value="P450, PUTATIVE (EUROFUNG)-RELATED"/>
    <property type="match status" value="1"/>
</dbReference>
<dbReference type="SUPFAM" id="SSF48264">
    <property type="entry name" value="Cytochrome P450"/>
    <property type="match status" value="1"/>
</dbReference>
<keyword evidence="5 8" id="KW-0560">Oxidoreductase</keyword>
<proteinExistence type="inferred from homology"/>
<evidence type="ECO:0000256" key="4">
    <source>
        <dbReference type="ARBA" id="ARBA00022723"/>
    </source>
</evidence>
<dbReference type="InterPro" id="IPR017972">
    <property type="entry name" value="Cyt_P450_CS"/>
</dbReference>
<evidence type="ECO:0000313" key="10">
    <source>
        <dbReference type="Proteomes" id="UP001498476"/>
    </source>
</evidence>
<dbReference type="EC" id="1.14.14.54" evidence="9"/>
<comment type="similarity">
    <text evidence="2 8">Belongs to the cytochrome P450 family.</text>
</comment>
<dbReference type="PRINTS" id="PR00463">
    <property type="entry name" value="EP450I"/>
</dbReference>
<evidence type="ECO:0000256" key="7">
    <source>
        <dbReference type="ARBA" id="ARBA00023033"/>
    </source>
</evidence>
<dbReference type="CDD" id="cd11065">
    <property type="entry name" value="CYP64-like"/>
    <property type="match status" value="1"/>
</dbReference>
<dbReference type="Gene3D" id="1.10.630.10">
    <property type="entry name" value="Cytochrome P450"/>
    <property type="match status" value="1"/>
</dbReference>
<protein>
    <submittedName>
        <fullName evidence="9">CMRF35-like molecule 2</fullName>
        <ecNumber evidence="9">1.14.14.54</ecNumber>
    </submittedName>
</protein>
<keyword evidence="3 8" id="KW-0349">Heme</keyword>
<sequence>MLQGIVALLGIVLYLLYLWKKARPTLPPGPKPLPIIGNIRDLPSAGTPEYQHWLNFKDAYGPISRVSILGQPLVIIHDRRAAHELLVDTSTKTSGRPHFHFAGKLCGCGSLLSFQQYDARFRQHRKLVHQQLGTKTAVARFRDVQDVESRRFLFRVLEDPGDLMDHIKTEASAIILRITYGYSIEPLKADPLTRLIERFMHGMSIAFVPLAWAVDVLPILEYLPEFLPGMSFKKIAREWNDITRMAIDTPYKFVRQQMAKGTHRLSYVSSLIEQLDNGGDKNGRLNQDSENDIKNTAAIMYAGGSDTTVSSISSLVLAMVLFPAVQKKAQQEIDAVVGVDRLPQHGDRDNLPYINALVKETIRWLPVVPMGAAHQADEDINYAGFHISKGTQLLPAVWWFLHDPQTYPDPSSFDPDRYLEPRNEPDPANEAFGYGRRICPGRFLADESLFITISRLLAAFDIRKAVDKQGNEIDPQIKTTPGLISHLLDFPYSIKPRNAKYVDLIRSIEVEHPWEKSDASLLQGDFTTI</sequence>
<keyword evidence="4 8" id="KW-0479">Metal-binding</keyword>
<dbReference type="Pfam" id="PF00067">
    <property type="entry name" value="p450"/>
    <property type="match status" value="1"/>
</dbReference>
<dbReference type="PRINTS" id="PR00385">
    <property type="entry name" value="P450"/>
</dbReference>
<name>A0ABR1GQ76_9HYPO</name>
<keyword evidence="6 8" id="KW-0408">Iron</keyword>
<dbReference type="GO" id="GO:0018631">
    <property type="term" value="F:phenylacetate 2-hydroxylase activity"/>
    <property type="evidence" value="ECO:0007669"/>
    <property type="project" value="UniProtKB-EC"/>
</dbReference>
<dbReference type="InterPro" id="IPR050364">
    <property type="entry name" value="Cytochrome_P450_fung"/>
</dbReference>
<comment type="caution">
    <text evidence="9">The sequence shown here is derived from an EMBL/GenBank/DDBJ whole genome shotgun (WGS) entry which is preliminary data.</text>
</comment>
<evidence type="ECO:0000256" key="1">
    <source>
        <dbReference type="ARBA" id="ARBA00001971"/>
    </source>
</evidence>
<dbReference type="InterPro" id="IPR002401">
    <property type="entry name" value="Cyt_P450_E_grp-I"/>
</dbReference>
<dbReference type="PANTHER" id="PTHR46300">
    <property type="entry name" value="P450, PUTATIVE (EUROFUNG)-RELATED-RELATED"/>
    <property type="match status" value="1"/>
</dbReference>
<dbReference type="InterPro" id="IPR001128">
    <property type="entry name" value="Cyt_P450"/>
</dbReference>